<keyword evidence="4" id="KW-1185">Reference proteome</keyword>
<gene>
    <name evidence="3" type="ORF">FHS16_002030</name>
</gene>
<dbReference type="Proteomes" id="UP000518605">
    <property type="component" value="Unassembled WGS sequence"/>
</dbReference>
<protein>
    <submittedName>
        <fullName evidence="3">Phytoene dehydrogenase-like protein</fullName>
    </submittedName>
</protein>
<evidence type="ECO:0000256" key="1">
    <source>
        <dbReference type="ARBA" id="ARBA00023002"/>
    </source>
</evidence>
<dbReference type="PANTHER" id="PTHR43734">
    <property type="entry name" value="PHYTOENE DESATURASE"/>
    <property type="match status" value="1"/>
</dbReference>
<accession>A0A7W5C8F4</accession>
<evidence type="ECO:0000256" key="2">
    <source>
        <dbReference type="SAM" id="Phobius"/>
    </source>
</evidence>
<keyword evidence="2" id="KW-1133">Transmembrane helix</keyword>
<evidence type="ECO:0000313" key="3">
    <source>
        <dbReference type="EMBL" id="MBB3151984.1"/>
    </source>
</evidence>
<dbReference type="PANTHER" id="PTHR43734:SF7">
    <property type="entry name" value="4,4'-DIAPONEUROSPORENE OXYGENASE"/>
    <property type="match status" value="1"/>
</dbReference>
<dbReference type="SUPFAM" id="SSF51905">
    <property type="entry name" value="FAD/NAD(P)-binding domain"/>
    <property type="match status" value="1"/>
</dbReference>
<organism evidence="3 4">
    <name type="scientific">Paenibacillus endophyticus</name>
    <dbReference type="NCBI Taxonomy" id="1294268"/>
    <lineage>
        <taxon>Bacteria</taxon>
        <taxon>Bacillati</taxon>
        <taxon>Bacillota</taxon>
        <taxon>Bacilli</taxon>
        <taxon>Bacillales</taxon>
        <taxon>Paenibacillaceae</taxon>
        <taxon>Paenibacillus</taxon>
    </lineage>
</organism>
<dbReference type="EMBL" id="JACHXW010000005">
    <property type="protein sequence ID" value="MBB3151984.1"/>
    <property type="molecule type" value="Genomic_DNA"/>
</dbReference>
<keyword evidence="2" id="KW-0812">Transmembrane</keyword>
<proteinExistence type="predicted"/>
<dbReference type="RefSeq" id="WP_183561516.1">
    <property type="nucleotide sequence ID" value="NZ_CBCSLB010000003.1"/>
</dbReference>
<evidence type="ECO:0000313" key="4">
    <source>
        <dbReference type="Proteomes" id="UP000518605"/>
    </source>
</evidence>
<name>A0A7W5C8F4_9BACL</name>
<dbReference type="GO" id="GO:0016491">
    <property type="term" value="F:oxidoreductase activity"/>
    <property type="evidence" value="ECO:0007669"/>
    <property type="project" value="UniProtKB-KW"/>
</dbReference>
<dbReference type="AlphaFoldDB" id="A0A7W5C8F4"/>
<comment type="caution">
    <text evidence="3">The sequence shown here is derived from an EMBL/GenBank/DDBJ whole genome shotgun (WGS) entry which is preliminary data.</text>
</comment>
<dbReference type="InterPro" id="IPR036188">
    <property type="entry name" value="FAD/NAD-bd_sf"/>
</dbReference>
<reference evidence="3 4" key="1">
    <citation type="submission" date="2020-08" db="EMBL/GenBank/DDBJ databases">
        <title>Genomic Encyclopedia of Type Strains, Phase III (KMG-III): the genomes of soil and plant-associated and newly described type strains.</title>
        <authorList>
            <person name="Whitman W."/>
        </authorList>
    </citation>
    <scope>NUCLEOTIDE SEQUENCE [LARGE SCALE GENOMIC DNA]</scope>
    <source>
        <strain evidence="3 4">CECT 8234</strain>
    </source>
</reference>
<sequence>MVPKTEHNWRHPHLKQLFNFMLMYIGSSPYAAPAVLSQLIYVQMGLGFHFVEGGINIARGMLKLLVELGVEVRTNSDVIEGN</sequence>
<keyword evidence="1" id="KW-0560">Oxidoreductase</keyword>
<keyword evidence="2" id="KW-0472">Membrane</keyword>
<feature type="transmembrane region" description="Helical" evidence="2">
    <location>
        <begin position="21"/>
        <end position="41"/>
    </location>
</feature>